<accession>A0A2H3AHW9</accession>
<name>A0A2H3AHW9_9AGAR</name>
<reference evidence="2" key="1">
    <citation type="journal article" date="2017" name="Nat. Ecol. Evol.">
        <title>Genome expansion and lineage-specific genetic innovations in the forest pathogenic fungi Armillaria.</title>
        <authorList>
            <person name="Sipos G."/>
            <person name="Prasanna A.N."/>
            <person name="Walter M.C."/>
            <person name="O'Connor E."/>
            <person name="Balint B."/>
            <person name="Krizsan K."/>
            <person name="Kiss B."/>
            <person name="Hess J."/>
            <person name="Varga T."/>
            <person name="Slot J."/>
            <person name="Riley R."/>
            <person name="Boka B."/>
            <person name="Rigling D."/>
            <person name="Barry K."/>
            <person name="Lee J."/>
            <person name="Mihaltcheva S."/>
            <person name="LaButti K."/>
            <person name="Lipzen A."/>
            <person name="Waldron R."/>
            <person name="Moloney N.M."/>
            <person name="Sperisen C."/>
            <person name="Kredics L."/>
            <person name="Vagvoelgyi C."/>
            <person name="Patrignani A."/>
            <person name="Fitzpatrick D."/>
            <person name="Nagy I."/>
            <person name="Doyle S."/>
            <person name="Anderson J.B."/>
            <person name="Grigoriev I.V."/>
            <person name="Gueldener U."/>
            <person name="Muensterkoetter M."/>
            <person name="Nagy L.G."/>
        </authorList>
    </citation>
    <scope>NUCLEOTIDE SEQUENCE [LARGE SCALE GENOMIC DNA]</scope>
    <source>
        <strain evidence="2">28-4</strain>
    </source>
</reference>
<keyword evidence="2" id="KW-1185">Reference proteome</keyword>
<dbReference type="Proteomes" id="UP000218334">
    <property type="component" value="Unassembled WGS sequence"/>
</dbReference>
<proteinExistence type="predicted"/>
<sequence length="53" mass="5910">MSPHILSIVISGTFLLANACNLFEFISLSMRSLRLAFLGENRLCPNIRGTKSR</sequence>
<dbReference type="AlphaFoldDB" id="A0A2H3AHW9"/>
<protein>
    <submittedName>
        <fullName evidence="1">Uncharacterized protein</fullName>
    </submittedName>
</protein>
<dbReference type="EMBL" id="KZ293538">
    <property type="protein sequence ID" value="PBK58525.1"/>
    <property type="molecule type" value="Genomic_DNA"/>
</dbReference>
<gene>
    <name evidence="1" type="ORF">ARMSODRAFT_967634</name>
</gene>
<evidence type="ECO:0000313" key="1">
    <source>
        <dbReference type="EMBL" id="PBK58525.1"/>
    </source>
</evidence>
<organism evidence="1 2">
    <name type="scientific">Armillaria solidipes</name>
    <dbReference type="NCBI Taxonomy" id="1076256"/>
    <lineage>
        <taxon>Eukaryota</taxon>
        <taxon>Fungi</taxon>
        <taxon>Dikarya</taxon>
        <taxon>Basidiomycota</taxon>
        <taxon>Agaricomycotina</taxon>
        <taxon>Agaricomycetes</taxon>
        <taxon>Agaricomycetidae</taxon>
        <taxon>Agaricales</taxon>
        <taxon>Marasmiineae</taxon>
        <taxon>Physalacriaceae</taxon>
        <taxon>Armillaria</taxon>
    </lineage>
</organism>
<evidence type="ECO:0000313" key="2">
    <source>
        <dbReference type="Proteomes" id="UP000218334"/>
    </source>
</evidence>